<evidence type="ECO:0000313" key="3">
    <source>
        <dbReference type="Proteomes" id="UP001221757"/>
    </source>
</evidence>
<proteinExistence type="predicted"/>
<gene>
    <name evidence="2" type="ORF">B0H17DRAFT_1123947</name>
</gene>
<name>A0AAD7H3C1_MYCRO</name>
<reference evidence="2" key="1">
    <citation type="submission" date="2023-03" db="EMBL/GenBank/DDBJ databases">
        <title>Massive genome expansion in bonnet fungi (Mycena s.s.) driven by repeated elements and novel gene families across ecological guilds.</title>
        <authorList>
            <consortium name="Lawrence Berkeley National Laboratory"/>
            <person name="Harder C.B."/>
            <person name="Miyauchi S."/>
            <person name="Viragh M."/>
            <person name="Kuo A."/>
            <person name="Thoen E."/>
            <person name="Andreopoulos B."/>
            <person name="Lu D."/>
            <person name="Skrede I."/>
            <person name="Drula E."/>
            <person name="Henrissat B."/>
            <person name="Morin E."/>
            <person name="Kohler A."/>
            <person name="Barry K."/>
            <person name="LaButti K."/>
            <person name="Morin E."/>
            <person name="Salamov A."/>
            <person name="Lipzen A."/>
            <person name="Mereny Z."/>
            <person name="Hegedus B."/>
            <person name="Baldrian P."/>
            <person name="Stursova M."/>
            <person name="Weitz H."/>
            <person name="Taylor A."/>
            <person name="Grigoriev I.V."/>
            <person name="Nagy L.G."/>
            <person name="Martin F."/>
            <person name="Kauserud H."/>
        </authorList>
    </citation>
    <scope>NUCLEOTIDE SEQUENCE</scope>
    <source>
        <strain evidence="2">CBHHK067</strain>
    </source>
</reference>
<dbReference type="EMBL" id="JARKIE010000001">
    <property type="protein sequence ID" value="KAJ7710857.1"/>
    <property type="molecule type" value="Genomic_DNA"/>
</dbReference>
<dbReference type="Pfam" id="PF12937">
    <property type="entry name" value="F-box-like"/>
    <property type="match status" value="1"/>
</dbReference>
<dbReference type="InterPro" id="IPR036047">
    <property type="entry name" value="F-box-like_dom_sf"/>
</dbReference>
<dbReference type="AlphaFoldDB" id="A0AAD7H3C1"/>
<accession>A0AAD7H3C1</accession>
<dbReference type="InterPro" id="IPR001810">
    <property type="entry name" value="F-box_dom"/>
</dbReference>
<evidence type="ECO:0000259" key="1">
    <source>
        <dbReference type="Pfam" id="PF12937"/>
    </source>
</evidence>
<feature type="domain" description="F-box" evidence="1">
    <location>
        <begin position="11"/>
        <end position="62"/>
    </location>
</feature>
<protein>
    <recommendedName>
        <fullName evidence="1">F-box domain-containing protein</fullName>
    </recommendedName>
</protein>
<organism evidence="2 3">
    <name type="scientific">Mycena rosella</name>
    <name type="common">Pink bonnet</name>
    <name type="synonym">Agaricus rosellus</name>
    <dbReference type="NCBI Taxonomy" id="1033263"/>
    <lineage>
        <taxon>Eukaryota</taxon>
        <taxon>Fungi</taxon>
        <taxon>Dikarya</taxon>
        <taxon>Basidiomycota</taxon>
        <taxon>Agaricomycotina</taxon>
        <taxon>Agaricomycetes</taxon>
        <taxon>Agaricomycetidae</taxon>
        <taxon>Agaricales</taxon>
        <taxon>Marasmiineae</taxon>
        <taxon>Mycenaceae</taxon>
        <taxon>Mycena</taxon>
    </lineage>
</organism>
<sequence length="449" mass="49563">MASSIPPLTPSSLPPEILGMILQYALPSHIIDFKTYPGNRCSLCLVCRLWNAVLRSTPCAWSCIPVTLNTNTQFVRFCITQAKTIPISLYLYLNPLAAPDRRIPQPTPQPETVAGLVFALLRQLSATLGALNIVCSKGRAFMSIARSLSCVDRRHLVDLSLVFPSPFDPVRLRQPTETLPLFSDSSSSVVALELCRCPPPLDTHAIFVNLAVLRLTYFNGRQFRLSWSRLSDVLSTTHRLTLLQLDHVECHDLSQPNFPVPTLAYLTDLILSFSTTPAAVVASRIHMPAVTGLCLDIVDASEIVAFGTLTEWFTNRCSHILRRITVADICVRDTSSSDTKNLLLAMPALQKLDLGRSQQYLKDALSCILDDHRFSWPRLGTIRLGFGLATADIRGLLHIQYQQRLASGCVLVSPSSSESSTGFKWQRSSLIGGTLDSGDLTTDLKFGPW</sequence>
<evidence type="ECO:0000313" key="2">
    <source>
        <dbReference type="EMBL" id="KAJ7710857.1"/>
    </source>
</evidence>
<dbReference type="SUPFAM" id="SSF81383">
    <property type="entry name" value="F-box domain"/>
    <property type="match status" value="1"/>
</dbReference>
<keyword evidence="3" id="KW-1185">Reference proteome</keyword>
<comment type="caution">
    <text evidence="2">The sequence shown here is derived from an EMBL/GenBank/DDBJ whole genome shotgun (WGS) entry which is preliminary data.</text>
</comment>
<dbReference type="Proteomes" id="UP001221757">
    <property type="component" value="Unassembled WGS sequence"/>
</dbReference>